<dbReference type="InterPro" id="IPR001498">
    <property type="entry name" value="Impact_N"/>
</dbReference>
<dbReference type="Gene3D" id="3.30.230.30">
    <property type="entry name" value="Impact, N-terminal domain"/>
    <property type="match status" value="1"/>
</dbReference>
<dbReference type="AlphaFoldDB" id="A0AAD6VV56"/>
<dbReference type="Pfam" id="PF01205">
    <property type="entry name" value="Impact_N"/>
    <property type="match status" value="1"/>
</dbReference>
<dbReference type="EMBL" id="JAQIZT010000007">
    <property type="protein sequence ID" value="KAJ6989791.1"/>
    <property type="molecule type" value="Genomic_DNA"/>
</dbReference>
<evidence type="ECO:0000256" key="1">
    <source>
        <dbReference type="ARBA" id="ARBA00007665"/>
    </source>
</evidence>
<protein>
    <submittedName>
        <fullName evidence="3">IMPACT family member in pol 5'region</fullName>
    </submittedName>
</protein>
<dbReference type="GO" id="GO:0006446">
    <property type="term" value="P:regulation of translational initiation"/>
    <property type="evidence" value="ECO:0007669"/>
    <property type="project" value="TreeGrafter"/>
</dbReference>
<name>A0AAD6VV56_9ROSI</name>
<dbReference type="InterPro" id="IPR020568">
    <property type="entry name" value="Ribosomal_Su5_D2-typ_SF"/>
</dbReference>
<accession>A0AAD6VV56</accession>
<dbReference type="InterPro" id="IPR023582">
    <property type="entry name" value="Impact"/>
</dbReference>
<proteinExistence type="inferred from homology"/>
<keyword evidence="4" id="KW-1185">Reference proteome</keyword>
<evidence type="ECO:0000313" key="4">
    <source>
        <dbReference type="Proteomes" id="UP001164929"/>
    </source>
</evidence>
<dbReference type="PANTHER" id="PTHR16301">
    <property type="entry name" value="IMPACT-RELATED"/>
    <property type="match status" value="1"/>
</dbReference>
<sequence length="253" mass="27666">MAAGITRVSSCYYHHLILKNKNGLSASVAVSTSFKKMVTNAASATITASSSTNHGEYRSIAERVSLEKEIKKSKFIAIAAPISDEESAFSFLSEVRDPRATHNCWAFKVGQHSRCNDDGEPSGTAGKPIQSAILSSHIDRVMVVVIRYFGGIKLGTGGLVRAYGGVTSECLKNAPTCLVKSKVPMAVEVPFDLLGLVQHQLQHFQVEDIKQDYETVTQTLMIFIHAYDNVPYQLHHVENSFSTGKCILSLCRV</sequence>
<comment type="caution">
    <text evidence="3">The sequence shown here is derived from an EMBL/GenBank/DDBJ whole genome shotgun (WGS) entry which is preliminary data.</text>
</comment>
<reference evidence="3" key="1">
    <citation type="journal article" date="2023" name="Mol. Ecol. Resour.">
        <title>Chromosome-level genome assembly of a triploid poplar Populus alba 'Berolinensis'.</title>
        <authorList>
            <person name="Chen S."/>
            <person name="Yu Y."/>
            <person name="Wang X."/>
            <person name="Wang S."/>
            <person name="Zhang T."/>
            <person name="Zhou Y."/>
            <person name="He R."/>
            <person name="Meng N."/>
            <person name="Wang Y."/>
            <person name="Liu W."/>
            <person name="Liu Z."/>
            <person name="Liu J."/>
            <person name="Guo Q."/>
            <person name="Huang H."/>
            <person name="Sederoff R.R."/>
            <person name="Wang G."/>
            <person name="Qu G."/>
            <person name="Chen S."/>
        </authorList>
    </citation>
    <scope>NUCLEOTIDE SEQUENCE</scope>
    <source>
        <strain evidence="3">SC-2020</strain>
    </source>
</reference>
<evidence type="ECO:0000313" key="3">
    <source>
        <dbReference type="EMBL" id="KAJ6989791.1"/>
    </source>
</evidence>
<gene>
    <name evidence="3" type="ORF">NC653_018328</name>
</gene>
<dbReference type="Proteomes" id="UP001164929">
    <property type="component" value="Chromosome 7"/>
</dbReference>
<evidence type="ECO:0000259" key="2">
    <source>
        <dbReference type="Pfam" id="PF01205"/>
    </source>
</evidence>
<dbReference type="InterPro" id="IPR036956">
    <property type="entry name" value="Impact_N_sf"/>
</dbReference>
<dbReference type="GO" id="GO:0005737">
    <property type="term" value="C:cytoplasm"/>
    <property type="evidence" value="ECO:0007669"/>
    <property type="project" value="TreeGrafter"/>
</dbReference>
<dbReference type="SUPFAM" id="SSF54211">
    <property type="entry name" value="Ribosomal protein S5 domain 2-like"/>
    <property type="match status" value="1"/>
</dbReference>
<comment type="similarity">
    <text evidence="1">Belongs to the IMPACT family.</text>
</comment>
<feature type="domain" description="Impact N-terminal" evidence="2">
    <location>
        <begin position="71"/>
        <end position="171"/>
    </location>
</feature>
<dbReference type="PANTHER" id="PTHR16301:SF20">
    <property type="entry name" value="IMPACT FAMILY MEMBER YIGZ"/>
    <property type="match status" value="1"/>
</dbReference>
<organism evidence="3 4">
    <name type="scientific">Populus alba x Populus x berolinensis</name>
    <dbReference type="NCBI Taxonomy" id="444605"/>
    <lineage>
        <taxon>Eukaryota</taxon>
        <taxon>Viridiplantae</taxon>
        <taxon>Streptophyta</taxon>
        <taxon>Embryophyta</taxon>
        <taxon>Tracheophyta</taxon>
        <taxon>Spermatophyta</taxon>
        <taxon>Magnoliopsida</taxon>
        <taxon>eudicotyledons</taxon>
        <taxon>Gunneridae</taxon>
        <taxon>Pentapetalae</taxon>
        <taxon>rosids</taxon>
        <taxon>fabids</taxon>
        <taxon>Malpighiales</taxon>
        <taxon>Salicaceae</taxon>
        <taxon>Saliceae</taxon>
        <taxon>Populus</taxon>
    </lineage>
</organism>